<evidence type="ECO:0000256" key="8">
    <source>
        <dbReference type="ARBA" id="ARBA00022695"/>
    </source>
</evidence>
<dbReference type="Gene3D" id="2.40.50.150">
    <property type="match status" value="1"/>
</dbReference>
<evidence type="ECO:0000256" key="5">
    <source>
        <dbReference type="ARBA" id="ARBA00022528"/>
    </source>
</evidence>
<keyword evidence="7 11" id="KW-0808">Transferase</keyword>
<dbReference type="GO" id="GO:0032549">
    <property type="term" value="F:ribonucleoside binding"/>
    <property type="evidence" value="ECO:0007669"/>
    <property type="project" value="InterPro"/>
</dbReference>
<dbReference type="GO" id="GO:0006351">
    <property type="term" value="P:DNA-templated transcription"/>
    <property type="evidence" value="ECO:0007669"/>
    <property type="project" value="UniProtKB-UniRule"/>
</dbReference>
<dbReference type="InterPro" id="IPR007645">
    <property type="entry name" value="RNA_pol_Rpb2_3"/>
</dbReference>
<keyword evidence="9 11" id="KW-0804">Transcription</keyword>
<evidence type="ECO:0000256" key="7">
    <source>
        <dbReference type="ARBA" id="ARBA00022679"/>
    </source>
</evidence>
<evidence type="ECO:0000259" key="14">
    <source>
        <dbReference type="Pfam" id="PF00562"/>
    </source>
</evidence>
<evidence type="ECO:0000313" key="18">
    <source>
        <dbReference type="EMBL" id="AGE93190.1"/>
    </source>
</evidence>
<dbReference type="InterPro" id="IPR007120">
    <property type="entry name" value="DNA-dir_RNAP_su2_dom"/>
</dbReference>
<geneLocation type="plastid" evidence="18"/>
<evidence type="ECO:0000256" key="13">
    <source>
        <dbReference type="RuleBase" id="RU363031"/>
    </source>
</evidence>
<dbReference type="SUPFAM" id="SSF64484">
    <property type="entry name" value="beta and beta-prime subunits of DNA dependent RNA-polymerase"/>
    <property type="match status" value="1"/>
</dbReference>
<organism evidence="18">
    <name type="scientific">Calectasia narragara</name>
    <dbReference type="NCBI Taxonomy" id="1276544"/>
    <lineage>
        <taxon>Eukaryota</taxon>
        <taxon>Viridiplantae</taxon>
        <taxon>Streptophyta</taxon>
        <taxon>Embryophyta</taxon>
        <taxon>Tracheophyta</taxon>
        <taxon>Spermatophyta</taxon>
        <taxon>Magnoliopsida</taxon>
        <taxon>Liliopsida</taxon>
        <taxon>Dasypogonaceae</taxon>
        <taxon>Calectasia</taxon>
    </lineage>
</organism>
<dbReference type="Pfam" id="PF04565">
    <property type="entry name" value="RNA_pol_Rpb2_3"/>
    <property type="match status" value="1"/>
</dbReference>
<dbReference type="InterPro" id="IPR014724">
    <property type="entry name" value="RNA_pol_RPB2_OB-fold"/>
</dbReference>
<dbReference type="InterPro" id="IPR007641">
    <property type="entry name" value="RNA_pol_Rpb2_7"/>
</dbReference>
<name>M1KE71_9LILI</name>
<evidence type="ECO:0000256" key="12">
    <source>
        <dbReference type="RuleBase" id="RU000434"/>
    </source>
</evidence>
<dbReference type="NCBIfam" id="NF001616">
    <property type="entry name" value="PRK00405.1"/>
    <property type="match status" value="1"/>
</dbReference>
<gene>
    <name evidence="11 18" type="primary">rpoB</name>
</gene>
<dbReference type="InterPro" id="IPR010243">
    <property type="entry name" value="RNA_pol_bsu_bac"/>
</dbReference>
<comment type="similarity">
    <text evidence="3 11 12">Belongs to the RNA polymerase beta chain family.</text>
</comment>
<dbReference type="HAMAP" id="MF_01321">
    <property type="entry name" value="RNApol_bact_RpoB"/>
    <property type="match status" value="1"/>
</dbReference>
<dbReference type="Pfam" id="PF04561">
    <property type="entry name" value="RNA_pol_Rpb2_2"/>
    <property type="match status" value="1"/>
</dbReference>
<comment type="subunit">
    <text evidence="11">The RNAP catalytic core consists of 2 alpha, 1 beta, 1 beta' and 1 omega subunit. When a sigma factor is associated with the core the holoenzyme is formed, which can initiate transcription.</text>
</comment>
<dbReference type="Pfam" id="PF00562">
    <property type="entry name" value="RNA_pol_Rpb2_6"/>
    <property type="match status" value="1"/>
</dbReference>
<comment type="subcellular location">
    <subcellularLocation>
        <location evidence="2">Plastid</location>
        <location evidence="2">Chloroplast</location>
    </subcellularLocation>
</comment>
<reference evidence="18" key="1">
    <citation type="submission" date="2012-05" db="EMBL/GenBank/DDBJ databases">
        <title>Plastid genomes and deep relationships among the commelinid monocots.</title>
        <authorList>
            <person name="Barrett C.F."/>
            <person name="Davis J.I."/>
            <person name="Leebens-Mack J."/>
            <person name="Stevenson D."/>
            <person name="Conran J.G."/>
        </authorList>
    </citation>
    <scope>NUCLEOTIDE SEQUENCE</scope>
</reference>
<dbReference type="GO" id="GO:0003677">
    <property type="term" value="F:DNA binding"/>
    <property type="evidence" value="ECO:0007669"/>
    <property type="project" value="UniProtKB-UniRule"/>
</dbReference>
<keyword evidence="5" id="KW-0150">Chloroplast</keyword>
<keyword evidence="6 18" id="KW-0934">Plastid</keyword>
<evidence type="ECO:0000256" key="9">
    <source>
        <dbReference type="ARBA" id="ARBA00023163"/>
    </source>
</evidence>
<dbReference type="PROSITE" id="PS01166">
    <property type="entry name" value="RNA_POL_BETA"/>
    <property type="match status" value="1"/>
</dbReference>
<dbReference type="Gene3D" id="2.40.50.100">
    <property type="match status" value="1"/>
</dbReference>
<keyword evidence="8 11" id="KW-0548">Nucleotidyltransferase</keyword>
<evidence type="ECO:0000256" key="2">
    <source>
        <dbReference type="ARBA" id="ARBA00004229"/>
    </source>
</evidence>
<dbReference type="InterPro" id="IPR042107">
    <property type="entry name" value="DNA-dir_RNA_pol_bsu_ext_1_sf"/>
</dbReference>
<dbReference type="EMBL" id="JX088666">
    <property type="protein sequence ID" value="AGE93190.1"/>
    <property type="molecule type" value="Genomic_DNA"/>
</dbReference>
<comment type="subunit">
    <text evidence="13">In plastids the minimal PEP RNA polymerase catalytic core is composed of four subunits: alpha, beta, beta', and beta''. When a (nuclear-encoded) sigma factor is associated with the core the holoenzyme is formed, which can initiate transcription.</text>
</comment>
<keyword evidence="4 11" id="KW-0240">DNA-directed RNA polymerase</keyword>
<evidence type="ECO:0000256" key="10">
    <source>
        <dbReference type="ARBA" id="ARBA00048552"/>
    </source>
</evidence>
<protein>
    <recommendedName>
        <fullName evidence="11 13">DNA-directed RNA polymerase subunit beta</fullName>
        <shortName evidence="11">RNAP subunit beta</shortName>
        <ecNumber evidence="11 13">2.7.7.6</ecNumber>
    </recommendedName>
    <alternativeName>
        <fullName evidence="11">RNA polymerase subunit beta</fullName>
    </alternativeName>
    <alternativeName>
        <fullName evidence="11">Transcriptase subunit beta</fullName>
    </alternativeName>
</protein>
<dbReference type="GO" id="GO:0003899">
    <property type="term" value="F:DNA-directed RNA polymerase activity"/>
    <property type="evidence" value="ECO:0007669"/>
    <property type="project" value="UniProtKB-UniRule"/>
</dbReference>
<dbReference type="GO" id="GO:0009507">
    <property type="term" value="C:chloroplast"/>
    <property type="evidence" value="ECO:0007669"/>
    <property type="project" value="UniProtKB-SubCell"/>
</dbReference>
<dbReference type="PANTHER" id="PTHR20856">
    <property type="entry name" value="DNA-DIRECTED RNA POLYMERASE I SUBUNIT 2"/>
    <property type="match status" value="1"/>
</dbReference>
<dbReference type="Gene3D" id="2.40.270.10">
    <property type="entry name" value="DNA-directed RNA polymerase, subunit 2, domain 6"/>
    <property type="match status" value="2"/>
</dbReference>
<dbReference type="CDD" id="cd00653">
    <property type="entry name" value="RNA_pol_B_RPB2"/>
    <property type="match status" value="1"/>
</dbReference>
<sequence length="1074" mass="121199">MPRNENEGMSAIPGFSQIQFEGFCRFINRGLTEEFHKFPKIEDTDQEIEFKLFVETYKLVEPLINERDAVHESLTYSSELYVSAGLIWKTGRDMQKQIVFIGNIPLMNSLGTSIVNGIYRVVINQILQSPGIYYRSELDHNKISVYTSTIISDWGGRSELEIDRKARIWARVSRKQKISILVLSSAMGSNLREIVDNVCYPEIFLSFPNDKEKKKIGSKENAILEFYQQFACVGGDPVFSESLCKELQKKFFQQRCELGRIGRRNINRRLNLDIPRTNTFLLPRDVLAAADRLIGMKFGMGTLDDMNHLKNKRIRSVADLLQDQFGLALVRLENAVRGTICGAIRHKLIPTAQNLVTSTSVTTTYESFFGLHPLSQVFDRTNPLTQIVHGRKLSYLGPGGLTGRTASFRIRDIHPSHYGRICPIDTSEGINVGLIGSLGIHVRIGHWGSIESPFYEISERSKGAQMVYLSPNRDEYYRVAAGNSLALNQGIQEEQVVPARYRQEFLTIAWEQIHLRSIFPFQYFSIGASLIPFIEHNDANRALMSSNMQRQAVPLSRSEKCIVGTGLEGQTALDSGVSAVAEHEGKIIYADTYKIILSSNGDTISIPLVMYQRSNKNTCMHQKPRVQRGKCIKKGQILADGAATVGGELALGKNILVAYMPWEGYNFEDAVLISERLVYEDIYTSFHIRKYEIKTHVTSQGPERITKEIPHLEPHLLRNLDRNGIVMLGSWIETGDILVGKLTPQIANESSYAPEDRLLRAILGIQVSTAKETSLKLPIGGRGRVIDVRWIQKKGSSSYNYNPEMIRVYISQKREIKVGDKVAGRHGNKGIISKILPRQDMPYLQDGTPVDMVFNPLGVPSRMNVGQIFECSLGLAGDLLKKHYRIAPFDERYEQEASRKLVFSELYEASKQTKNPWVFEPEYPGKSKILDGRTGDPFEQPVLIGKSYILKLIHQVDDKIHARSSGHYALVTQQPLRGRAKQGGQRVGEMEVWALEGFGVAHILQEMLTYKSDHIRARQEVLGATIIGGRIPNPGDGDVPESFRLLVRELRSLALELNHFLVSEKNFQINRKEA</sequence>
<feature type="domain" description="DNA-directed RNA polymerase subunit 2 hybrid-binding" evidence="14">
    <location>
        <begin position="581"/>
        <end position="981"/>
    </location>
</feature>
<dbReference type="EC" id="2.7.7.6" evidence="11 13"/>
<comment type="catalytic activity">
    <reaction evidence="10 11 13">
        <text>RNA(n) + a ribonucleoside 5'-triphosphate = RNA(n+1) + diphosphate</text>
        <dbReference type="Rhea" id="RHEA:21248"/>
        <dbReference type="Rhea" id="RHEA-COMP:14527"/>
        <dbReference type="Rhea" id="RHEA-COMP:17342"/>
        <dbReference type="ChEBI" id="CHEBI:33019"/>
        <dbReference type="ChEBI" id="CHEBI:61557"/>
        <dbReference type="ChEBI" id="CHEBI:140395"/>
        <dbReference type="EC" id="2.7.7.6"/>
    </reaction>
</comment>
<feature type="domain" description="RNA polymerase Rpb2" evidence="17">
    <location>
        <begin position="376"/>
        <end position="444"/>
    </location>
</feature>
<evidence type="ECO:0000256" key="3">
    <source>
        <dbReference type="ARBA" id="ARBA00006835"/>
    </source>
</evidence>
<comment type="function">
    <text evidence="1 11 13">DNA-dependent RNA polymerase catalyzes the transcription of DNA into RNA using the four ribonucleoside triphosphates as substrates.</text>
</comment>
<dbReference type="InterPro" id="IPR037034">
    <property type="entry name" value="RNA_pol_Rpb2_2_sf"/>
</dbReference>
<dbReference type="Gene3D" id="3.90.1800.10">
    <property type="entry name" value="RNA polymerase alpha subunit dimerisation domain"/>
    <property type="match status" value="1"/>
</dbReference>
<evidence type="ECO:0000256" key="4">
    <source>
        <dbReference type="ARBA" id="ARBA00022478"/>
    </source>
</evidence>
<dbReference type="FunFam" id="3.90.1110.10:FF:000009">
    <property type="entry name" value="DNA-directed RNA polymerase subunit beta"/>
    <property type="match status" value="1"/>
</dbReference>
<evidence type="ECO:0000256" key="1">
    <source>
        <dbReference type="ARBA" id="ARBA00004026"/>
    </source>
</evidence>
<evidence type="ECO:0000259" key="15">
    <source>
        <dbReference type="Pfam" id="PF04560"/>
    </source>
</evidence>
<dbReference type="AlphaFoldDB" id="M1KE71"/>
<proteinExistence type="inferred from homology"/>
<feature type="domain" description="RNA polymerase Rpb2" evidence="16">
    <location>
        <begin position="128"/>
        <end position="315"/>
    </location>
</feature>
<dbReference type="InterPro" id="IPR015712">
    <property type="entry name" value="DNA-dir_RNA_pol_su2"/>
</dbReference>
<accession>M1KE71</accession>
<feature type="domain" description="RNA polymerase Rpb2" evidence="15">
    <location>
        <begin position="983"/>
        <end position="1060"/>
    </location>
</feature>
<evidence type="ECO:0000256" key="6">
    <source>
        <dbReference type="ARBA" id="ARBA00022640"/>
    </source>
</evidence>
<evidence type="ECO:0000259" key="16">
    <source>
        <dbReference type="Pfam" id="PF04561"/>
    </source>
</evidence>
<evidence type="ECO:0000256" key="11">
    <source>
        <dbReference type="HAMAP-Rule" id="MF_01321"/>
    </source>
</evidence>
<dbReference type="InterPro" id="IPR007121">
    <property type="entry name" value="RNA_pol_bsu_CS"/>
</dbReference>
<dbReference type="Gene3D" id="3.90.1110.10">
    <property type="entry name" value="RNA polymerase Rpb2, domain 2"/>
    <property type="match status" value="1"/>
</dbReference>
<dbReference type="Gene3D" id="3.90.1100.10">
    <property type="match status" value="1"/>
</dbReference>
<dbReference type="Pfam" id="PF04560">
    <property type="entry name" value="RNA_pol_Rpb2_7"/>
    <property type="match status" value="1"/>
</dbReference>
<dbReference type="GO" id="GO:0000428">
    <property type="term" value="C:DNA-directed RNA polymerase complex"/>
    <property type="evidence" value="ECO:0007669"/>
    <property type="project" value="UniProtKB-KW"/>
</dbReference>
<dbReference type="InterPro" id="IPR007642">
    <property type="entry name" value="RNA_pol_Rpb2_2"/>
</dbReference>
<dbReference type="InterPro" id="IPR037033">
    <property type="entry name" value="DNA-dir_RNAP_su2_hyb_sf"/>
</dbReference>
<evidence type="ECO:0000259" key="17">
    <source>
        <dbReference type="Pfam" id="PF04565"/>
    </source>
</evidence>
<dbReference type="Gene3D" id="2.30.150.10">
    <property type="entry name" value="DNA-directed RNA polymerase, beta subunit, external 1 domain"/>
    <property type="match status" value="1"/>
</dbReference>